<dbReference type="CDD" id="cd07402">
    <property type="entry name" value="MPP_GpdQ"/>
    <property type="match status" value="1"/>
</dbReference>
<feature type="binding site" evidence="7">
    <location>
        <position position="204"/>
    </location>
    <ligand>
        <name>AMP</name>
        <dbReference type="ChEBI" id="CHEBI:456215"/>
    </ligand>
</feature>
<evidence type="ECO:0000256" key="4">
    <source>
        <dbReference type="ARBA" id="ARBA00023004"/>
    </source>
</evidence>
<organism evidence="9 10">
    <name type="scientific">Vibrio furnissii</name>
    <dbReference type="NCBI Taxonomy" id="29494"/>
    <lineage>
        <taxon>Bacteria</taxon>
        <taxon>Pseudomonadati</taxon>
        <taxon>Pseudomonadota</taxon>
        <taxon>Gammaproteobacteria</taxon>
        <taxon>Vibrionales</taxon>
        <taxon>Vibrionaceae</taxon>
        <taxon>Vibrio</taxon>
    </lineage>
</organism>
<gene>
    <name evidence="7" type="primary">cpdA</name>
    <name evidence="9" type="ORF">AMR76_15305</name>
</gene>
<name>A0A0Q2QY74_VIBFU</name>
<keyword evidence="1 7" id="KW-0479">Metal-binding</keyword>
<feature type="binding site" evidence="7">
    <location>
        <position position="93"/>
    </location>
    <ligand>
        <name>Fe cation</name>
        <dbReference type="ChEBI" id="CHEBI:24875"/>
        <label>2</label>
    </ligand>
</feature>
<dbReference type="FunCoup" id="A0A0Q2QY74">
    <property type="interactions" value="78"/>
</dbReference>
<dbReference type="Proteomes" id="UP000051221">
    <property type="component" value="Unassembled WGS sequence"/>
</dbReference>
<keyword evidence="4 7" id="KW-0408">Iron</keyword>
<feature type="binding site" evidence="7">
    <location>
        <position position="63"/>
    </location>
    <ligand>
        <name>Fe cation</name>
        <dbReference type="ChEBI" id="CHEBI:24875"/>
        <label>2</label>
    </ligand>
</feature>
<dbReference type="HAMAP" id="MF_00905">
    <property type="entry name" value="cAMP_phosphodiest_CpdA"/>
    <property type="match status" value="1"/>
</dbReference>
<keyword evidence="5 7" id="KW-0114">cAMP</keyword>
<dbReference type="Pfam" id="PF00149">
    <property type="entry name" value="Metallophos"/>
    <property type="match status" value="1"/>
</dbReference>
<dbReference type="GO" id="GO:0000166">
    <property type="term" value="F:nucleotide binding"/>
    <property type="evidence" value="ECO:0007669"/>
    <property type="project" value="UniProtKB-UniRule"/>
</dbReference>
<evidence type="ECO:0000256" key="7">
    <source>
        <dbReference type="HAMAP-Rule" id="MF_00905"/>
    </source>
</evidence>
<feature type="binding site" evidence="7">
    <location>
        <position position="163"/>
    </location>
    <ligand>
        <name>Fe cation</name>
        <dbReference type="ChEBI" id="CHEBI:24875"/>
        <label>2</label>
    </ligand>
</feature>
<sequence>MLNVSSSLENSDSIKLVQITDTHLFAPDDGSLLSVNTADSFLAVVEAISAQRLEFDAILATGDISQDHTAESYHRFAQGIQPLEKTCFWLPGNHDYKPNMGSVLPSEQIHAPDHVLLGDHWQMILLDSQVVGVPHGRLSDQQLALLEAQLSAHPTRYTLVLLHHHPLLVGSAWLDQHTLKDSEAFWAIVERHQNVKAVLCGHVHQDMDRMHHGVRVMATPSTCVQFKPNSDDFALDKCSPGWRELALHADGRVTTQVKRLAKGQFQPDFTSSGY</sequence>
<feature type="binding site" evidence="7">
    <location>
        <position position="23"/>
    </location>
    <ligand>
        <name>AMP</name>
        <dbReference type="ChEBI" id="CHEBI:456215"/>
    </ligand>
</feature>
<comment type="function">
    <text evidence="7">Hydrolyzes cAMP to 5'-AMP. Plays an important regulatory role in modulating the intracellular concentration of cAMP, thereby influencing cAMP-dependent processes.</text>
</comment>
<accession>A0A0Q2QY74</accession>
<evidence type="ECO:0000256" key="1">
    <source>
        <dbReference type="ARBA" id="ARBA00022723"/>
    </source>
</evidence>
<dbReference type="InParanoid" id="A0A0Q2QY74"/>
<dbReference type="EMBL" id="LKHS01000014">
    <property type="protein sequence ID" value="KQH84925.1"/>
    <property type="molecule type" value="Genomic_DNA"/>
</dbReference>
<dbReference type="GO" id="GO:0046872">
    <property type="term" value="F:metal ion binding"/>
    <property type="evidence" value="ECO:0007669"/>
    <property type="project" value="UniProtKB-UniRule"/>
</dbReference>
<dbReference type="PANTHER" id="PTHR42988">
    <property type="entry name" value="PHOSPHOHYDROLASE"/>
    <property type="match status" value="1"/>
</dbReference>
<comment type="cofactor">
    <cofactor evidence="7">
        <name>Fe(2+)</name>
        <dbReference type="ChEBI" id="CHEBI:29033"/>
    </cofactor>
    <text evidence="7">Binds 2 Fe(2+) ions per subunit.</text>
</comment>
<dbReference type="InterPro" id="IPR050884">
    <property type="entry name" value="CNP_phosphodiesterase-III"/>
</dbReference>
<proteinExistence type="inferred from homology"/>
<dbReference type="InterPro" id="IPR026575">
    <property type="entry name" value="GpdQ/CpdA-like"/>
</dbReference>
<dbReference type="FunFam" id="3.60.21.10:FF:000014">
    <property type="entry name" value="3',5'-cyclic adenosine monophosphate phosphodiesterase CpdA"/>
    <property type="match status" value="1"/>
</dbReference>
<evidence type="ECO:0000259" key="8">
    <source>
        <dbReference type="Pfam" id="PF00149"/>
    </source>
</evidence>
<feature type="binding site" evidence="7">
    <location>
        <position position="63"/>
    </location>
    <ligand>
        <name>AMP</name>
        <dbReference type="ChEBI" id="CHEBI:456215"/>
    </ligand>
</feature>
<dbReference type="AlphaFoldDB" id="A0A0Q2QY74"/>
<dbReference type="NCBIfam" id="NF008359">
    <property type="entry name" value="PRK11148.1"/>
    <property type="match status" value="1"/>
</dbReference>
<dbReference type="SUPFAM" id="SSF56300">
    <property type="entry name" value="Metallo-dependent phosphatases"/>
    <property type="match status" value="1"/>
</dbReference>
<dbReference type="PANTHER" id="PTHR42988:SF2">
    <property type="entry name" value="CYCLIC NUCLEOTIDE PHOSPHODIESTERASE CBUA0032-RELATED"/>
    <property type="match status" value="1"/>
</dbReference>
<dbReference type="InterPro" id="IPR046379">
    <property type="entry name" value="cAMP_phosphodiest_CpdA"/>
</dbReference>
<dbReference type="Gene3D" id="3.60.21.10">
    <property type="match status" value="1"/>
</dbReference>
<evidence type="ECO:0000256" key="5">
    <source>
        <dbReference type="ARBA" id="ARBA00023149"/>
    </source>
</evidence>
<evidence type="ECO:0000256" key="6">
    <source>
        <dbReference type="ARBA" id="ARBA00025742"/>
    </source>
</evidence>
<feature type="binding site" evidence="7">
    <location>
        <position position="23"/>
    </location>
    <ligand>
        <name>Fe cation</name>
        <dbReference type="ChEBI" id="CHEBI:24875"/>
        <label>1</label>
    </ligand>
</feature>
<evidence type="ECO:0000256" key="3">
    <source>
        <dbReference type="ARBA" id="ARBA00022801"/>
    </source>
</evidence>
<dbReference type="InterPro" id="IPR029052">
    <property type="entry name" value="Metallo-depent_PP-like"/>
</dbReference>
<feature type="binding site" evidence="7">
    <location>
        <position position="204"/>
    </location>
    <ligand>
        <name>Fe cation</name>
        <dbReference type="ChEBI" id="CHEBI:24875"/>
        <label>1</label>
    </ligand>
</feature>
<reference evidence="9 10" key="1">
    <citation type="submission" date="2015-08" db="EMBL/GenBank/DDBJ databases">
        <title>Antibacterial properties of a collection of Vibrionaceae strains.</title>
        <authorList>
            <person name="Giubergia S."/>
        </authorList>
    </citation>
    <scope>NUCLEOTIDE SEQUENCE [LARGE SCALE GENOMIC DNA]</scope>
    <source>
        <strain evidence="9 10">S0821</strain>
    </source>
</reference>
<feature type="binding site" evidence="7">
    <location>
        <position position="63"/>
    </location>
    <ligand>
        <name>Fe cation</name>
        <dbReference type="ChEBI" id="CHEBI:24875"/>
        <label>1</label>
    </ligand>
</feature>
<comment type="similarity">
    <text evidence="6 7">Belongs to the cyclic nucleotide phosphodiesterase class-III family.</text>
</comment>
<dbReference type="EC" id="3.1.4.53" evidence="7"/>
<comment type="caution">
    <text evidence="9">The sequence shown here is derived from an EMBL/GenBank/DDBJ whole genome shotgun (WGS) entry which is preliminary data.</text>
</comment>
<comment type="catalytic activity">
    <reaction evidence="7">
        <text>3',5'-cyclic AMP + H2O = AMP + H(+)</text>
        <dbReference type="Rhea" id="RHEA:25277"/>
        <dbReference type="ChEBI" id="CHEBI:15377"/>
        <dbReference type="ChEBI" id="CHEBI:15378"/>
        <dbReference type="ChEBI" id="CHEBI:58165"/>
        <dbReference type="ChEBI" id="CHEBI:456215"/>
        <dbReference type="EC" id="3.1.4.53"/>
    </reaction>
</comment>
<feature type="binding site" evidence="7">
    <location>
        <position position="21"/>
    </location>
    <ligand>
        <name>Fe cation</name>
        <dbReference type="ChEBI" id="CHEBI:24875"/>
        <label>1</label>
    </ligand>
</feature>
<evidence type="ECO:0000313" key="9">
    <source>
        <dbReference type="EMBL" id="KQH84925.1"/>
    </source>
</evidence>
<keyword evidence="3 7" id="KW-0378">Hydrolase</keyword>
<keyword evidence="2 7" id="KW-0547">Nucleotide-binding</keyword>
<evidence type="ECO:0000313" key="10">
    <source>
        <dbReference type="Proteomes" id="UP000051221"/>
    </source>
</evidence>
<evidence type="ECO:0000256" key="2">
    <source>
        <dbReference type="ARBA" id="ARBA00022741"/>
    </source>
</evidence>
<protein>
    <recommendedName>
        <fullName evidence="7">3',5'-cyclic adenosine monophosphate phosphodiesterase CpdA</fullName>
        <shortName evidence="7">3',5'-cyclic AMP phosphodiesterase</shortName>
        <shortName evidence="7">cAMP phosphodiesterase</shortName>
        <ecNumber evidence="7">3.1.4.53</ecNumber>
    </recommendedName>
</protein>
<feature type="binding site" evidence="7">
    <location>
        <begin position="93"/>
        <end position="94"/>
    </location>
    <ligand>
        <name>AMP</name>
        <dbReference type="ChEBI" id="CHEBI:456215"/>
    </ligand>
</feature>
<keyword evidence="10" id="KW-1185">Reference proteome</keyword>
<feature type="domain" description="Calcineurin-like phosphoesterase" evidence="8">
    <location>
        <begin position="15"/>
        <end position="205"/>
    </location>
</feature>
<dbReference type="GO" id="GO:0004115">
    <property type="term" value="F:3',5'-cyclic-AMP phosphodiesterase activity"/>
    <property type="evidence" value="ECO:0007669"/>
    <property type="project" value="UniProtKB-UniRule"/>
</dbReference>
<feature type="binding site" evidence="7">
    <location>
        <position position="202"/>
    </location>
    <ligand>
        <name>Fe cation</name>
        <dbReference type="ChEBI" id="CHEBI:24875"/>
        <label>2</label>
    </ligand>
</feature>
<dbReference type="InterPro" id="IPR004843">
    <property type="entry name" value="Calcineurin-like_PHP"/>
</dbReference>